<evidence type="ECO:0000313" key="2">
    <source>
        <dbReference type="EMBL" id="GAB49663.1"/>
    </source>
</evidence>
<sequence length="395" mass="42051">MTPPPAPGVLPPPGYVPAAGPSNATGRPVLRRWLAVGVLVLLALLGAALLAWAIGLTVGVQAALRASLVALVPLLVVLPAFLWLDRQEAEPPSSLVLAFAWGSCIATAASMLLNQLFAELVWSLGLEPDVVAAVVGAPLVEETTKGLGILVVLALRRKEFDGVLDGIVYGGIVAAGFAFGENILYLGRALTEGGPEALVVTFVLRGVLSPFAHPLFTIWTGVGIGVAVVGRTALRFLAPVLGWLFAMCLHALWNASASAGLVGWVGSYLFIEVPVFLSAIAFALWMRYRENRLVARHLADYAAAGLFGRDELVMLADPARRRAARRWAGEAAGRRGSRAMRDFQDDAVELAILRARHVRGRGGPRIVEEERVLVDSLLRARQEFTGTSLPSRSIG</sequence>
<keyword evidence="1" id="KW-0472">Membrane</keyword>
<keyword evidence="1" id="KW-0812">Transmembrane</keyword>
<dbReference type="RefSeq" id="WP_009483506.1">
    <property type="nucleotide sequence ID" value="NZ_BAFE01000091.1"/>
</dbReference>
<protein>
    <submittedName>
        <fullName evidence="2">Uncharacterized protein</fullName>
    </submittedName>
</protein>
<feature type="transmembrane region" description="Helical" evidence="1">
    <location>
        <begin position="62"/>
        <end position="84"/>
    </location>
</feature>
<feature type="transmembrane region" description="Helical" evidence="1">
    <location>
        <begin position="96"/>
        <end position="118"/>
    </location>
</feature>
<feature type="transmembrane region" description="Helical" evidence="1">
    <location>
        <begin position="167"/>
        <end position="187"/>
    </location>
</feature>
<proteinExistence type="predicted"/>
<feature type="transmembrane region" description="Helical" evidence="1">
    <location>
        <begin position="33"/>
        <end position="56"/>
    </location>
</feature>
<dbReference type="PANTHER" id="PTHR36844:SF1">
    <property type="entry name" value="PROTEASE PRSW"/>
    <property type="match status" value="1"/>
</dbReference>
<feature type="transmembrane region" description="Helical" evidence="1">
    <location>
        <begin position="265"/>
        <end position="286"/>
    </location>
</feature>
<dbReference type="eggNOG" id="COG2339">
    <property type="taxonomic scope" value="Bacteria"/>
</dbReference>
<comment type="caution">
    <text evidence="2">The sequence shown here is derived from an EMBL/GenBank/DDBJ whole genome shotgun (WGS) entry which is preliminary data.</text>
</comment>
<dbReference type="STRING" id="1089455.MOPEL_132_00300"/>
<dbReference type="PANTHER" id="PTHR36844">
    <property type="entry name" value="PROTEASE PRSW"/>
    <property type="match status" value="1"/>
</dbReference>
<gene>
    <name evidence="2" type="ORF">MOPEL_132_00300</name>
</gene>
<organism evidence="2 3">
    <name type="scientific">Mobilicoccus pelagius NBRC 104925</name>
    <dbReference type="NCBI Taxonomy" id="1089455"/>
    <lineage>
        <taxon>Bacteria</taxon>
        <taxon>Bacillati</taxon>
        <taxon>Actinomycetota</taxon>
        <taxon>Actinomycetes</taxon>
        <taxon>Micrococcales</taxon>
        <taxon>Dermatophilaceae</taxon>
        <taxon>Mobilicoccus</taxon>
    </lineage>
</organism>
<evidence type="ECO:0000256" key="1">
    <source>
        <dbReference type="SAM" id="Phobius"/>
    </source>
</evidence>
<dbReference type="AlphaFoldDB" id="H5UVA5"/>
<name>H5UVA5_9MICO</name>
<dbReference type="Proteomes" id="UP000004367">
    <property type="component" value="Unassembled WGS sequence"/>
</dbReference>
<keyword evidence="1" id="KW-1133">Transmembrane helix</keyword>
<dbReference type="GO" id="GO:0008233">
    <property type="term" value="F:peptidase activity"/>
    <property type="evidence" value="ECO:0007669"/>
    <property type="project" value="InterPro"/>
</dbReference>
<accession>H5UVA5</accession>
<keyword evidence="3" id="KW-1185">Reference proteome</keyword>
<dbReference type="InterPro" id="IPR026898">
    <property type="entry name" value="PrsW"/>
</dbReference>
<dbReference type="Pfam" id="PF13367">
    <property type="entry name" value="PrsW-protease"/>
    <property type="match status" value="1"/>
</dbReference>
<feature type="transmembrane region" description="Helical" evidence="1">
    <location>
        <begin position="236"/>
        <end position="253"/>
    </location>
</feature>
<dbReference type="EMBL" id="BAFE01000091">
    <property type="protein sequence ID" value="GAB49663.1"/>
    <property type="molecule type" value="Genomic_DNA"/>
</dbReference>
<evidence type="ECO:0000313" key="3">
    <source>
        <dbReference type="Proteomes" id="UP000004367"/>
    </source>
</evidence>
<feature type="transmembrane region" description="Helical" evidence="1">
    <location>
        <begin position="207"/>
        <end position="229"/>
    </location>
</feature>
<reference evidence="2 3" key="1">
    <citation type="submission" date="2012-02" db="EMBL/GenBank/DDBJ databases">
        <title>Whole genome shotgun sequence of Mobilicoccus pelagius NBRC 104925.</title>
        <authorList>
            <person name="Yoshida Y."/>
            <person name="Hosoyama A."/>
            <person name="Tsuchikane K."/>
            <person name="Katsumata H."/>
            <person name="Yamazaki S."/>
            <person name="Fujita N."/>
        </authorList>
    </citation>
    <scope>NUCLEOTIDE SEQUENCE [LARGE SCALE GENOMIC DNA]</scope>
    <source>
        <strain evidence="2 3">NBRC 104925</strain>
    </source>
</reference>